<proteinExistence type="predicted"/>
<reference evidence="4" key="1">
    <citation type="journal article" date="2017" name="Plant J.">
        <title>The pomegranate (Punica granatum L.) genome and the genomics of punicalagin biosynthesis.</title>
        <authorList>
            <person name="Qin G."/>
            <person name="Xu C."/>
            <person name="Ming R."/>
            <person name="Tang H."/>
            <person name="Guyot R."/>
            <person name="Kramer E.M."/>
            <person name="Hu Y."/>
            <person name="Yi X."/>
            <person name="Qi Y."/>
            <person name="Xu X."/>
            <person name="Gao Z."/>
            <person name="Pan H."/>
            <person name="Jian J."/>
            <person name="Tian Y."/>
            <person name="Yue Z."/>
            <person name="Xu Y."/>
        </authorList>
    </citation>
    <scope>NUCLEOTIDE SEQUENCE [LARGE SCALE GENOMIC DNA]</scope>
    <source>
        <strain evidence="4">cv. Dabenzi</strain>
    </source>
</reference>
<feature type="compositionally biased region" description="Low complexity" evidence="1">
    <location>
        <begin position="19"/>
        <end position="28"/>
    </location>
</feature>
<keyword evidence="2" id="KW-0812">Transmembrane</keyword>
<reference evidence="5" key="3">
    <citation type="journal article" date="2020" name="Plant Biotechnol. J.">
        <title>The pomegranate (Punica granatum L.) draft genome dissects genetic divergence between soft- and hard-seeded cultivars.</title>
        <authorList>
            <person name="Luo X."/>
            <person name="Li H."/>
            <person name="Wu Z."/>
            <person name="Yao W."/>
            <person name="Zhao P."/>
            <person name="Cao D."/>
            <person name="Yu H."/>
            <person name="Li K."/>
            <person name="Poudel K."/>
            <person name="Zhao D."/>
            <person name="Zhang F."/>
            <person name="Xia X."/>
            <person name="Chen L."/>
            <person name="Wang Q."/>
            <person name="Jing D."/>
            <person name="Cao S."/>
        </authorList>
    </citation>
    <scope>NUCLEOTIDE SEQUENCE [LARGE SCALE GENOMIC DNA]</scope>
</reference>
<dbReference type="PANTHER" id="PTHR15907">
    <property type="entry name" value="DUF614 FAMILY PROTEIN-RELATED"/>
    <property type="match status" value="1"/>
</dbReference>
<protein>
    <submittedName>
        <fullName evidence="6">Protein PLANT CADMIUM RESISTANCE 2-like</fullName>
    </submittedName>
</protein>
<reference evidence="3" key="2">
    <citation type="submission" date="2017-06" db="EMBL/GenBank/DDBJ databases">
        <title>The pomegranate genome and the genomics of punicalagin biosynthesis.</title>
        <authorList>
            <person name="Xu C."/>
        </authorList>
    </citation>
    <scope>NUCLEOTIDE SEQUENCE [LARGE SCALE GENOMIC DNA]</scope>
    <source>
        <tissue evidence="3">Fresh leaf</tissue>
    </source>
</reference>
<evidence type="ECO:0000313" key="5">
    <source>
        <dbReference type="Proteomes" id="UP000515151"/>
    </source>
</evidence>
<organism evidence="3 4">
    <name type="scientific">Punica granatum</name>
    <name type="common">Pomegranate</name>
    <dbReference type="NCBI Taxonomy" id="22663"/>
    <lineage>
        <taxon>Eukaryota</taxon>
        <taxon>Viridiplantae</taxon>
        <taxon>Streptophyta</taxon>
        <taxon>Embryophyta</taxon>
        <taxon>Tracheophyta</taxon>
        <taxon>Spermatophyta</taxon>
        <taxon>Magnoliopsida</taxon>
        <taxon>eudicotyledons</taxon>
        <taxon>Gunneridae</taxon>
        <taxon>Pentapetalae</taxon>
        <taxon>rosids</taxon>
        <taxon>malvids</taxon>
        <taxon>Myrtales</taxon>
        <taxon>Lythraceae</taxon>
        <taxon>Punica</taxon>
    </lineage>
</organism>
<dbReference type="Proteomes" id="UP000197138">
    <property type="component" value="Unassembled WGS sequence"/>
</dbReference>
<dbReference type="InterPro" id="IPR006461">
    <property type="entry name" value="PLAC_motif_containing"/>
</dbReference>
<evidence type="ECO:0000313" key="6">
    <source>
        <dbReference type="RefSeq" id="XP_031395734.1"/>
    </source>
</evidence>
<evidence type="ECO:0000256" key="2">
    <source>
        <dbReference type="SAM" id="Phobius"/>
    </source>
</evidence>
<accession>A0A218WNP3</accession>
<dbReference type="RefSeq" id="XP_031395734.1">
    <property type="nucleotide sequence ID" value="XM_031539874.1"/>
</dbReference>
<keyword evidence="2" id="KW-1133">Transmembrane helix</keyword>
<reference evidence="6" key="4">
    <citation type="submission" date="2025-04" db="UniProtKB">
        <authorList>
            <consortium name="RefSeq"/>
        </authorList>
    </citation>
    <scope>IDENTIFICATION</scope>
    <source>
        <tissue evidence="6">Leaf</tissue>
    </source>
</reference>
<feature type="region of interest" description="Disordered" evidence="1">
    <location>
        <begin position="1"/>
        <end position="43"/>
    </location>
</feature>
<feature type="transmembrane region" description="Helical" evidence="2">
    <location>
        <begin position="94"/>
        <end position="113"/>
    </location>
</feature>
<dbReference type="OrthoDB" id="1045822at2759"/>
<dbReference type="EMBL" id="MTKT01003794">
    <property type="protein sequence ID" value="OWM74266.1"/>
    <property type="molecule type" value="Genomic_DNA"/>
</dbReference>
<dbReference type="GeneID" id="116207027"/>
<dbReference type="Pfam" id="PF04749">
    <property type="entry name" value="PLAC8"/>
    <property type="match status" value="1"/>
</dbReference>
<feature type="compositionally biased region" description="Basic and acidic residues" evidence="1">
    <location>
        <begin position="1"/>
        <end position="10"/>
    </location>
</feature>
<evidence type="ECO:0000313" key="4">
    <source>
        <dbReference type="Proteomes" id="UP000197138"/>
    </source>
</evidence>
<dbReference type="Proteomes" id="UP000515151">
    <property type="component" value="Chromosome 5"/>
</dbReference>
<evidence type="ECO:0000313" key="3">
    <source>
        <dbReference type="EMBL" id="OWM74266.1"/>
    </source>
</evidence>
<keyword evidence="2" id="KW-0472">Membrane</keyword>
<name>A0A218WNP3_PUNGR</name>
<dbReference type="AlphaFoldDB" id="A0A218WNP3"/>
<dbReference type="NCBIfam" id="TIGR01571">
    <property type="entry name" value="A_thal_Cys_rich"/>
    <property type="match status" value="1"/>
</dbReference>
<evidence type="ECO:0000256" key="1">
    <source>
        <dbReference type="SAM" id="MobiDB-lite"/>
    </source>
</evidence>
<gene>
    <name evidence="6" type="primary">LOC116207027</name>
    <name evidence="3" type="ORF">CDL15_Pgr008580</name>
</gene>
<sequence length="188" mass="20707">MGMPDRDDQKSPVQPPPVTGTQTAATAPMYTERPPAPTFQPQLQPESNGQWSVGLWDCFSDFERCCISCWCPCITFGQISEIIDKGSSSCGVNGGLYCLIGALTGCACIYSCFYRTKMRGQYKLQGSPVKDCFMHCCCEPCALTQEYRELQDRGFDVSIGWQGNVERQSRGVSMPPLGPPVMEGGMKR</sequence>
<keyword evidence="5" id="KW-1185">Reference proteome</keyword>